<evidence type="ECO:0000313" key="1">
    <source>
        <dbReference type="EMBL" id="KAK1432365.1"/>
    </source>
</evidence>
<gene>
    <name evidence="1" type="ORF">QVD17_09261</name>
</gene>
<keyword evidence="2" id="KW-1185">Reference proteome</keyword>
<comment type="caution">
    <text evidence="1">The sequence shown here is derived from an EMBL/GenBank/DDBJ whole genome shotgun (WGS) entry which is preliminary data.</text>
</comment>
<dbReference type="SUPFAM" id="SSF50249">
    <property type="entry name" value="Nucleic acid-binding proteins"/>
    <property type="match status" value="1"/>
</dbReference>
<name>A0AAD8KZ08_TARER</name>
<dbReference type="InterPro" id="IPR012340">
    <property type="entry name" value="NA-bd_OB-fold"/>
</dbReference>
<dbReference type="EMBL" id="JAUHHV010000002">
    <property type="protein sequence ID" value="KAK1432365.1"/>
    <property type="molecule type" value="Genomic_DNA"/>
</dbReference>
<dbReference type="Proteomes" id="UP001229421">
    <property type="component" value="Unassembled WGS sequence"/>
</dbReference>
<protein>
    <submittedName>
        <fullName evidence="1">Uncharacterized protein</fullName>
    </submittedName>
</protein>
<organism evidence="1 2">
    <name type="scientific">Tagetes erecta</name>
    <name type="common">African marigold</name>
    <dbReference type="NCBI Taxonomy" id="13708"/>
    <lineage>
        <taxon>Eukaryota</taxon>
        <taxon>Viridiplantae</taxon>
        <taxon>Streptophyta</taxon>
        <taxon>Embryophyta</taxon>
        <taxon>Tracheophyta</taxon>
        <taxon>Spermatophyta</taxon>
        <taxon>Magnoliopsida</taxon>
        <taxon>eudicotyledons</taxon>
        <taxon>Gunneridae</taxon>
        <taxon>Pentapetalae</taxon>
        <taxon>asterids</taxon>
        <taxon>campanulids</taxon>
        <taxon>Asterales</taxon>
        <taxon>Asteraceae</taxon>
        <taxon>Asteroideae</taxon>
        <taxon>Heliantheae alliance</taxon>
        <taxon>Tageteae</taxon>
        <taxon>Tagetes</taxon>
    </lineage>
</organism>
<evidence type="ECO:0000313" key="2">
    <source>
        <dbReference type="Proteomes" id="UP001229421"/>
    </source>
</evidence>
<reference evidence="1" key="1">
    <citation type="journal article" date="2023" name="bioRxiv">
        <title>Improved chromosome-level genome assembly for marigold (Tagetes erecta).</title>
        <authorList>
            <person name="Jiang F."/>
            <person name="Yuan L."/>
            <person name="Wang S."/>
            <person name="Wang H."/>
            <person name="Xu D."/>
            <person name="Wang A."/>
            <person name="Fan W."/>
        </authorList>
    </citation>
    <scope>NUCLEOTIDE SEQUENCE</scope>
    <source>
        <strain evidence="1">WSJ</strain>
        <tissue evidence="1">Leaf</tissue>
    </source>
</reference>
<accession>A0AAD8KZ08</accession>
<proteinExistence type="predicted"/>
<sequence length="192" mass="21389">MYIWNQDQQTAIGYETYTKIQTKTDVSISRPLHLNAPETMIIVRDILSKSSAELKGKRFFVYGEISSIIDNDWCYITCPICSKGSSKVDGKWFCLKDEIIDDAIYRIVQVINSIRTKMQVLSLTALATPQQLQVIPLQQAFSSVKRQLHLIVGEGSTSSSRKIAKVTSETAKASAILNQANEAEVVEQAPTS</sequence>
<dbReference type="Gene3D" id="2.40.50.140">
    <property type="entry name" value="Nucleic acid-binding proteins"/>
    <property type="match status" value="1"/>
</dbReference>
<dbReference type="AlphaFoldDB" id="A0AAD8KZ08"/>